<dbReference type="AlphaFoldDB" id="A0A090EIC5"/>
<sequence length="100" mass="11174">MPIIVADLRCHIAVCTPQEWGEGLSECPAISIRQIAPQLSNVADLAWREDNRRKSNGQLTALVLFAAMRNPTSRNFCGYWQGNSPPDPDFEDFDRPFAPA</sequence>
<organism evidence="1 2">
    <name type="scientific">Mesorhizobium plurifarium</name>
    <dbReference type="NCBI Taxonomy" id="69974"/>
    <lineage>
        <taxon>Bacteria</taxon>
        <taxon>Pseudomonadati</taxon>
        <taxon>Pseudomonadota</taxon>
        <taxon>Alphaproteobacteria</taxon>
        <taxon>Hyphomicrobiales</taxon>
        <taxon>Phyllobacteriaceae</taxon>
        <taxon>Mesorhizobium</taxon>
    </lineage>
</organism>
<reference evidence="1 2" key="1">
    <citation type="submission" date="2014-08" db="EMBL/GenBank/DDBJ databases">
        <authorList>
            <person name="Moulin Lionel"/>
        </authorList>
    </citation>
    <scope>NUCLEOTIDE SEQUENCE [LARGE SCALE GENOMIC DNA]</scope>
</reference>
<gene>
    <name evidence="1" type="ORF">MPLDJ20_130028</name>
</gene>
<evidence type="ECO:0000313" key="1">
    <source>
        <dbReference type="EMBL" id="CDX30421.1"/>
    </source>
</evidence>
<dbReference type="EMBL" id="CCNB01000005">
    <property type="protein sequence ID" value="CDX30421.1"/>
    <property type="molecule type" value="Genomic_DNA"/>
</dbReference>
<protein>
    <submittedName>
        <fullName evidence="1">Uncharacterized protein</fullName>
    </submittedName>
</protein>
<dbReference type="Proteomes" id="UP000046373">
    <property type="component" value="Unassembled WGS sequence"/>
</dbReference>
<name>A0A090EIC5_MESPL</name>
<proteinExistence type="predicted"/>
<evidence type="ECO:0000313" key="2">
    <source>
        <dbReference type="Proteomes" id="UP000046373"/>
    </source>
</evidence>
<accession>A0A090EIC5</accession>